<dbReference type="PANTHER" id="PTHR19288:SF90">
    <property type="entry name" value="OS08G0542600 PROTEIN"/>
    <property type="match status" value="1"/>
</dbReference>
<organism evidence="1 2">
    <name type="scientific">Sphaeroforma arctica JP610</name>
    <dbReference type="NCBI Taxonomy" id="667725"/>
    <lineage>
        <taxon>Eukaryota</taxon>
        <taxon>Ichthyosporea</taxon>
        <taxon>Ichthyophonida</taxon>
        <taxon>Sphaeroforma</taxon>
    </lineage>
</organism>
<accession>A0A0L0G3N0</accession>
<dbReference type="OrthoDB" id="426235at2759"/>
<dbReference type="STRING" id="667725.A0A0L0G3N0"/>
<dbReference type="EMBL" id="KQ241890">
    <property type="protein sequence ID" value="KNC82813.1"/>
    <property type="molecule type" value="Genomic_DNA"/>
</dbReference>
<keyword evidence="2" id="KW-1185">Reference proteome</keyword>
<evidence type="ECO:0000313" key="2">
    <source>
        <dbReference type="Proteomes" id="UP000054560"/>
    </source>
</evidence>
<dbReference type="eggNOG" id="ENOG502QU6A">
    <property type="taxonomic scope" value="Eukaryota"/>
</dbReference>
<proteinExistence type="predicted"/>
<dbReference type="PANTHER" id="PTHR19288">
    <property type="entry name" value="4-NITROPHENYLPHOSPHATASE-RELATED"/>
    <property type="match status" value="1"/>
</dbReference>
<reference evidence="1 2" key="1">
    <citation type="submission" date="2011-02" db="EMBL/GenBank/DDBJ databases">
        <title>The Genome Sequence of Sphaeroforma arctica JP610.</title>
        <authorList>
            <consortium name="The Broad Institute Genome Sequencing Platform"/>
            <person name="Russ C."/>
            <person name="Cuomo C."/>
            <person name="Young S.K."/>
            <person name="Zeng Q."/>
            <person name="Gargeya S."/>
            <person name="Alvarado L."/>
            <person name="Berlin A."/>
            <person name="Chapman S.B."/>
            <person name="Chen Z."/>
            <person name="Freedman E."/>
            <person name="Gellesch M."/>
            <person name="Goldberg J."/>
            <person name="Griggs A."/>
            <person name="Gujja S."/>
            <person name="Heilman E."/>
            <person name="Heiman D."/>
            <person name="Howarth C."/>
            <person name="Mehta T."/>
            <person name="Neiman D."/>
            <person name="Pearson M."/>
            <person name="Roberts A."/>
            <person name="Saif S."/>
            <person name="Shea T."/>
            <person name="Shenoy N."/>
            <person name="Sisk P."/>
            <person name="Stolte C."/>
            <person name="Sykes S."/>
            <person name="White J."/>
            <person name="Yandava C."/>
            <person name="Burger G."/>
            <person name="Gray M.W."/>
            <person name="Holland P.W.H."/>
            <person name="King N."/>
            <person name="Lang F.B.F."/>
            <person name="Roger A.J."/>
            <person name="Ruiz-Trillo I."/>
            <person name="Haas B."/>
            <person name="Nusbaum C."/>
            <person name="Birren B."/>
        </authorList>
    </citation>
    <scope>NUCLEOTIDE SEQUENCE [LARGE SCALE GENOMIC DNA]</scope>
    <source>
        <strain evidence="1 2">JP610</strain>
    </source>
</reference>
<dbReference type="AlphaFoldDB" id="A0A0L0G3N0"/>
<dbReference type="SUPFAM" id="SSF56784">
    <property type="entry name" value="HAD-like"/>
    <property type="match status" value="1"/>
</dbReference>
<dbReference type="Pfam" id="PF13242">
    <property type="entry name" value="Hydrolase_like"/>
    <property type="match status" value="1"/>
</dbReference>
<evidence type="ECO:0000313" key="1">
    <source>
        <dbReference type="EMBL" id="KNC82813.1"/>
    </source>
</evidence>
<dbReference type="RefSeq" id="XP_014156715.1">
    <property type="nucleotide sequence ID" value="XM_014301240.1"/>
</dbReference>
<gene>
    <name evidence="1" type="ORF">SARC_04918</name>
</gene>
<dbReference type="InterPro" id="IPR036412">
    <property type="entry name" value="HAD-like_sf"/>
</dbReference>
<dbReference type="Gene3D" id="3.40.50.1000">
    <property type="entry name" value="HAD superfamily/HAD-like"/>
    <property type="match status" value="2"/>
</dbReference>
<dbReference type="GO" id="GO:0009507">
    <property type="term" value="C:chloroplast"/>
    <property type="evidence" value="ECO:0007669"/>
    <property type="project" value="TreeGrafter"/>
</dbReference>
<sequence length="128" mass="14125">MLVANSDFVTSSPTGGVWQMPGNYAAIYDAYGGHTQHFGKPTAFIYKECIDMLATKGIEKKDIICVGDSFHHDIKGACDAGLDVLFISSGVHRPELMPERAVTVDKESLEDLCKTIGCRPTYYTELFR</sequence>
<protein>
    <submittedName>
        <fullName evidence="1">Uncharacterized protein</fullName>
    </submittedName>
</protein>
<dbReference type="InterPro" id="IPR023214">
    <property type="entry name" value="HAD_sf"/>
</dbReference>
<dbReference type="Proteomes" id="UP000054560">
    <property type="component" value="Unassembled WGS sequence"/>
</dbReference>
<name>A0A0L0G3N0_9EUKA</name>
<dbReference type="GeneID" id="25905422"/>
<dbReference type="GO" id="GO:0016791">
    <property type="term" value="F:phosphatase activity"/>
    <property type="evidence" value="ECO:0007669"/>
    <property type="project" value="TreeGrafter"/>
</dbReference>